<sequence>MEGEPPEMTILLLAALLPPLFLMIKIYKLDKVEKEPGGLIVKLLIFGVLTTVPAAFLEGFLISLVGGVISPKTTLFILVENFFCVGLVEEGVKYFALKKGSWNHPAFNYTFDGIVYAVAVSIGFAAAENVLYVMEYGMATAGVRAVTSIPGHCIFAIYMGISFSLAKYCEVHGNLPLRKKHLRNAIRIPMLLHGFYDFCASMKEPIWTIIFLVFIVALDVAAYKKVNEMERQDRPL</sequence>
<evidence type="ECO:0000256" key="8">
    <source>
        <dbReference type="ARBA" id="ARBA00022989"/>
    </source>
</evidence>
<dbReference type="Proteomes" id="UP000469424">
    <property type="component" value="Unassembled WGS sequence"/>
</dbReference>
<keyword evidence="9 10" id="KW-0472">Membrane</keyword>
<keyword evidence="6 10" id="KW-0812">Transmembrane</keyword>
<evidence type="ECO:0000256" key="9">
    <source>
        <dbReference type="ARBA" id="ARBA00023136"/>
    </source>
</evidence>
<keyword evidence="12" id="KW-1185">Reference proteome</keyword>
<accession>A0A6N7XJY3</accession>
<evidence type="ECO:0000256" key="6">
    <source>
        <dbReference type="ARBA" id="ARBA00022692"/>
    </source>
</evidence>
<keyword evidence="7" id="KW-0378">Hydrolase</keyword>
<dbReference type="GO" id="GO:0006508">
    <property type="term" value="P:proteolysis"/>
    <property type="evidence" value="ECO:0007669"/>
    <property type="project" value="UniProtKB-KW"/>
</dbReference>
<evidence type="ECO:0000256" key="5">
    <source>
        <dbReference type="ARBA" id="ARBA00022670"/>
    </source>
</evidence>
<feature type="transmembrane region" description="Helical" evidence="10">
    <location>
        <begin position="113"/>
        <end position="133"/>
    </location>
</feature>
<dbReference type="GO" id="GO:0005886">
    <property type="term" value="C:plasma membrane"/>
    <property type="evidence" value="ECO:0007669"/>
    <property type="project" value="UniProtKB-SubCell"/>
</dbReference>
<dbReference type="PANTHER" id="PTHR36844:SF1">
    <property type="entry name" value="PROTEASE PRSW"/>
    <property type="match status" value="1"/>
</dbReference>
<organism evidence="11 12">
    <name type="scientific">Mogibacterium kristiansenii</name>
    <dbReference type="NCBI Taxonomy" id="2606708"/>
    <lineage>
        <taxon>Bacteria</taxon>
        <taxon>Bacillati</taxon>
        <taxon>Bacillota</taxon>
        <taxon>Clostridia</taxon>
        <taxon>Peptostreptococcales</taxon>
        <taxon>Anaerovoracaceae</taxon>
        <taxon>Mogibacterium</taxon>
    </lineage>
</organism>
<dbReference type="AlphaFoldDB" id="A0A6N7XJY3"/>
<dbReference type="Pfam" id="PF13367">
    <property type="entry name" value="PrsW-protease"/>
    <property type="match status" value="1"/>
</dbReference>
<reference evidence="11 12" key="1">
    <citation type="submission" date="2019-08" db="EMBL/GenBank/DDBJ databases">
        <title>In-depth cultivation of the pig gut microbiome towards novel bacterial diversity and tailored functional studies.</title>
        <authorList>
            <person name="Wylensek D."/>
            <person name="Hitch T.C.A."/>
            <person name="Clavel T."/>
        </authorList>
    </citation>
    <scope>NUCLEOTIDE SEQUENCE [LARGE SCALE GENOMIC DNA]</scope>
    <source>
        <strain evidence="11 12">WCA-MUC-591-APC-4B</strain>
    </source>
</reference>
<evidence type="ECO:0000256" key="2">
    <source>
        <dbReference type="ARBA" id="ARBA00009165"/>
    </source>
</evidence>
<gene>
    <name evidence="11" type="ORF">FYJ65_02605</name>
</gene>
<evidence type="ECO:0000256" key="3">
    <source>
        <dbReference type="ARBA" id="ARBA00018997"/>
    </source>
</evidence>
<proteinExistence type="inferred from homology"/>
<feature type="transmembrane region" description="Helical" evidence="10">
    <location>
        <begin position="6"/>
        <end position="27"/>
    </location>
</feature>
<evidence type="ECO:0000256" key="10">
    <source>
        <dbReference type="SAM" id="Phobius"/>
    </source>
</evidence>
<dbReference type="InterPro" id="IPR026898">
    <property type="entry name" value="PrsW"/>
</dbReference>
<name>A0A6N7XJY3_9FIRM</name>
<feature type="transmembrane region" description="Helical" evidence="10">
    <location>
        <begin position="205"/>
        <end position="223"/>
    </location>
</feature>
<comment type="similarity">
    <text evidence="2">Belongs to the protease PrsW family.</text>
</comment>
<keyword evidence="11" id="KW-0482">Metalloprotease</keyword>
<evidence type="ECO:0000256" key="4">
    <source>
        <dbReference type="ARBA" id="ARBA00022475"/>
    </source>
</evidence>
<dbReference type="GO" id="GO:0008237">
    <property type="term" value="F:metallopeptidase activity"/>
    <property type="evidence" value="ECO:0007669"/>
    <property type="project" value="UniProtKB-KW"/>
</dbReference>
<comment type="caution">
    <text evidence="11">The sequence shown here is derived from an EMBL/GenBank/DDBJ whole genome shotgun (WGS) entry which is preliminary data.</text>
</comment>
<dbReference type="PANTHER" id="PTHR36844">
    <property type="entry name" value="PROTEASE PRSW"/>
    <property type="match status" value="1"/>
</dbReference>
<dbReference type="PIRSF" id="PIRSF016933">
    <property type="entry name" value="PrsW"/>
    <property type="match status" value="1"/>
</dbReference>
<evidence type="ECO:0000256" key="7">
    <source>
        <dbReference type="ARBA" id="ARBA00022801"/>
    </source>
</evidence>
<feature type="transmembrane region" description="Helical" evidence="10">
    <location>
        <begin position="39"/>
        <end position="69"/>
    </location>
</feature>
<evidence type="ECO:0000256" key="1">
    <source>
        <dbReference type="ARBA" id="ARBA00004651"/>
    </source>
</evidence>
<feature type="transmembrane region" description="Helical" evidence="10">
    <location>
        <begin position="145"/>
        <end position="166"/>
    </location>
</feature>
<keyword evidence="5 11" id="KW-0645">Protease</keyword>
<keyword evidence="4" id="KW-1003">Cell membrane</keyword>
<dbReference type="EMBL" id="VUNA01000003">
    <property type="protein sequence ID" value="MST70239.1"/>
    <property type="molecule type" value="Genomic_DNA"/>
</dbReference>
<keyword evidence="8 10" id="KW-1133">Transmembrane helix</keyword>
<dbReference type="InterPro" id="IPR023596">
    <property type="entry name" value="Peptidase_PrsW_arch/bac"/>
</dbReference>
<evidence type="ECO:0000313" key="12">
    <source>
        <dbReference type="Proteomes" id="UP000469424"/>
    </source>
</evidence>
<comment type="subcellular location">
    <subcellularLocation>
        <location evidence="1">Cell membrane</location>
        <topology evidence="1">Multi-pass membrane protein</topology>
    </subcellularLocation>
</comment>
<evidence type="ECO:0000313" key="11">
    <source>
        <dbReference type="EMBL" id="MST70239.1"/>
    </source>
</evidence>
<protein>
    <recommendedName>
        <fullName evidence="3">Protease PrsW</fullName>
    </recommendedName>
</protein>